<feature type="coiled-coil region" evidence="12">
    <location>
        <begin position="167"/>
        <end position="194"/>
    </location>
</feature>
<dbReference type="InterPro" id="IPR000121">
    <property type="entry name" value="PEP_util_C"/>
</dbReference>
<dbReference type="PIRSF" id="PIRSF000853">
    <property type="entry name" value="PPDK"/>
    <property type="match status" value="1"/>
</dbReference>
<dbReference type="NCBIfam" id="TIGR01828">
    <property type="entry name" value="pyru_phos_dikin"/>
    <property type="match status" value="1"/>
</dbReference>
<keyword evidence="6" id="KW-0479">Metal-binding</keyword>
<dbReference type="Gene3D" id="3.30.470.20">
    <property type="entry name" value="ATP-grasp fold, B domain"/>
    <property type="match status" value="1"/>
</dbReference>
<dbReference type="Gene3D" id="1.10.189.10">
    <property type="entry name" value="Pyruvate Phosphate Dikinase, domain 2"/>
    <property type="match status" value="1"/>
</dbReference>
<evidence type="ECO:0000256" key="4">
    <source>
        <dbReference type="ARBA" id="ARBA00020138"/>
    </source>
</evidence>
<reference evidence="16 17" key="1">
    <citation type="submission" date="2020-12" db="EMBL/GenBank/DDBJ databases">
        <title>Whole genome sequences of gut porcine anaerobes.</title>
        <authorList>
            <person name="Kubasova T."/>
            <person name="Jahodarova E."/>
            <person name="Rychlik I."/>
        </authorList>
    </citation>
    <scope>NUCLEOTIDE SEQUENCE [LARGE SCALE GENOMIC DNA]</scope>
    <source>
        <strain evidence="16 17">An867</strain>
    </source>
</reference>
<evidence type="ECO:0000313" key="17">
    <source>
        <dbReference type="Proteomes" id="UP001299220"/>
    </source>
</evidence>
<evidence type="ECO:0000256" key="8">
    <source>
        <dbReference type="ARBA" id="ARBA00022777"/>
    </source>
</evidence>
<comment type="caution">
    <text evidence="16">The sequence shown here is derived from an EMBL/GenBank/DDBJ whole genome shotgun (WGS) entry which is preliminary data.</text>
</comment>
<keyword evidence="7" id="KW-0547">Nucleotide-binding</keyword>
<keyword evidence="16" id="KW-0670">Pyruvate</keyword>
<accession>A0ABS9CME1</accession>
<evidence type="ECO:0000256" key="1">
    <source>
        <dbReference type="ARBA" id="ARBA00001946"/>
    </source>
</evidence>
<keyword evidence="5 16" id="KW-0808">Transferase</keyword>
<dbReference type="Gene3D" id="3.20.20.60">
    <property type="entry name" value="Phosphoenolpyruvate-binding domains"/>
    <property type="match status" value="1"/>
</dbReference>
<dbReference type="SUPFAM" id="SSF51621">
    <property type="entry name" value="Phosphoenolpyruvate/pyruvate domain"/>
    <property type="match status" value="1"/>
</dbReference>
<dbReference type="Pfam" id="PF02896">
    <property type="entry name" value="PEP-utilizers_C"/>
    <property type="match status" value="1"/>
</dbReference>
<dbReference type="Gene3D" id="3.30.1490.20">
    <property type="entry name" value="ATP-grasp fold, A domain"/>
    <property type="match status" value="1"/>
</dbReference>
<dbReference type="EC" id="2.7.9.1" evidence="3 11"/>
<dbReference type="InterPro" id="IPR008279">
    <property type="entry name" value="PEP-util_enz_mobile_dom"/>
</dbReference>
<keyword evidence="12" id="KW-0175">Coiled coil</keyword>
<evidence type="ECO:0000256" key="2">
    <source>
        <dbReference type="ARBA" id="ARBA00007837"/>
    </source>
</evidence>
<dbReference type="InterPro" id="IPR023151">
    <property type="entry name" value="PEP_util_CS"/>
</dbReference>
<evidence type="ECO:0000256" key="5">
    <source>
        <dbReference type="ARBA" id="ARBA00022679"/>
    </source>
</evidence>
<dbReference type="Proteomes" id="UP001299220">
    <property type="component" value="Unassembled WGS sequence"/>
</dbReference>
<dbReference type="PROSITE" id="PS00742">
    <property type="entry name" value="PEP_ENZYMES_2"/>
    <property type="match status" value="1"/>
</dbReference>
<evidence type="ECO:0000256" key="10">
    <source>
        <dbReference type="ARBA" id="ARBA00022842"/>
    </source>
</evidence>
<dbReference type="InterPro" id="IPR010121">
    <property type="entry name" value="Pyruvate_phosphate_dikinase"/>
</dbReference>
<dbReference type="EMBL" id="JAFBIT010000002">
    <property type="protein sequence ID" value="MCF2652326.1"/>
    <property type="molecule type" value="Genomic_DNA"/>
</dbReference>
<dbReference type="InterPro" id="IPR018274">
    <property type="entry name" value="PEP_util_AS"/>
</dbReference>
<comment type="cofactor">
    <cofactor evidence="1 11">
        <name>Mg(2+)</name>
        <dbReference type="ChEBI" id="CHEBI:18420"/>
    </cofactor>
</comment>
<dbReference type="NCBIfam" id="NF004531">
    <property type="entry name" value="PRK05878.1"/>
    <property type="match status" value="1"/>
</dbReference>
<keyword evidence="9" id="KW-0067">ATP-binding</keyword>
<evidence type="ECO:0000313" key="16">
    <source>
        <dbReference type="EMBL" id="MCF2652326.1"/>
    </source>
</evidence>
<gene>
    <name evidence="16" type="ORF">JQM67_06910</name>
</gene>
<dbReference type="InterPro" id="IPR015813">
    <property type="entry name" value="Pyrv/PenolPyrv_kinase-like_dom"/>
</dbReference>
<comment type="catalytic activity">
    <reaction evidence="11">
        <text>pyruvate + phosphate + ATP = phosphoenolpyruvate + AMP + diphosphate + H(+)</text>
        <dbReference type="Rhea" id="RHEA:10756"/>
        <dbReference type="ChEBI" id="CHEBI:15361"/>
        <dbReference type="ChEBI" id="CHEBI:15378"/>
        <dbReference type="ChEBI" id="CHEBI:30616"/>
        <dbReference type="ChEBI" id="CHEBI:33019"/>
        <dbReference type="ChEBI" id="CHEBI:43474"/>
        <dbReference type="ChEBI" id="CHEBI:58702"/>
        <dbReference type="ChEBI" id="CHEBI:456215"/>
        <dbReference type="EC" id="2.7.9.1"/>
    </reaction>
</comment>
<protein>
    <recommendedName>
        <fullName evidence="4 11">Pyruvate, phosphate dikinase</fullName>
        <ecNumber evidence="3 11">2.7.9.1</ecNumber>
    </recommendedName>
</protein>
<evidence type="ECO:0000256" key="11">
    <source>
        <dbReference type="PIRNR" id="PIRNR000853"/>
    </source>
</evidence>
<dbReference type="PANTHER" id="PTHR22931">
    <property type="entry name" value="PHOSPHOENOLPYRUVATE DIKINASE-RELATED"/>
    <property type="match status" value="1"/>
</dbReference>
<proteinExistence type="inferred from homology"/>
<keyword evidence="8" id="KW-0418">Kinase</keyword>
<dbReference type="InterPro" id="IPR036637">
    <property type="entry name" value="Phosphohistidine_dom_sf"/>
</dbReference>
<feature type="domain" description="PEP-utilising enzyme C-terminal" evidence="15">
    <location>
        <begin position="521"/>
        <end position="871"/>
    </location>
</feature>
<dbReference type="Gene3D" id="1.20.80.30">
    <property type="match status" value="1"/>
</dbReference>
<feature type="domain" description="PEP-utilising enzyme mobile" evidence="13">
    <location>
        <begin position="422"/>
        <end position="503"/>
    </location>
</feature>
<organism evidence="16 17">
    <name type="scientific">Anaeromassilibacillus senegalensis</name>
    <dbReference type="NCBI Taxonomy" id="1673717"/>
    <lineage>
        <taxon>Bacteria</taxon>
        <taxon>Bacillati</taxon>
        <taxon>Bacillota</taxon>
        <taxon>Clostridia</taxon>
        <taxon>Eubacteriales</taxon>
        <taxon>Acutalibacteraceae</taxon>
        <taxon>Anaeromassilibacillus</taxon>
    </lineage>
</organism>
<dbReference type="InterPro" id="IPR002192">
    <property type="entry name" value="PPDK_AMP/ATP-bd"/>
</dbReference>
<feature type="domain" description="Pyruvate phosphate dikinase AMP/ATP-binding" evidence="14">
    <location>
        <begin position="18"/>
        <end position="293"/>
    </location>
</feature>
<name>A0ABS9CME1_9FIRM</name>
<feature type="domain" description="Pyruvate phosphate dikinase AMP/ATP-binding" evidence="14">
    <location>
        <begin position="303"/>
        <end position="352"/>
    </location>
</feature>
<dbReference type="GO" id="GO:0050242">
    <property type="term" value="F:pyruvate, phosphate dikinase activity"/>
    <property type="evidence" value="ECO:0007669"/>
    <property type="project" value="UniProtKB-EC"/>
</dbReference>
<comment type="similarity">
    <text evidence="2 11">Belongs to the PEP-utilizing enzyme family.</text>
</comment>
<keyword evidence="10" id="KW-0460">Magnesium</keyword>
<evidence type="ECO:0000256" key="12">
    <source>
        <dbReference type="SAM" id="Coils"/>
    </source>
</evidence>
<sequence length="878" mass="96857">MGKKYVYLFTEGNANMRELLGGKGANLAEMTNLGLPVPQGFTISTEACTQYYEDGRRINDEIQAEIMEYIEKMEGITGKKFGDMENPLLVSVRSGARASMPGMMDTILNLGLNEDVVEVMAKKSGNPRWAYDCYRRFIQMYSDVVMEVGKKYFEQLIDKMKEEKGVTQDVELTAEDLKELANQFKAEYKEKIGEDFPYDPKEQLMGAIKAVFRSWDNPRANVYRRDNDIPYSWGTAVNVQMMAFGNMGETSGTGVAFTRNPSTGEKVLTGEFLMNAQGEDVVAGVRTPQHIDQLKEVMPEVYDQFVEICNTLENHYRDMQDMEFTIEDKHLYMLQTRNGKRTPAAALKIACDLIDEGMIDEKQAVLMIEPRNLDALLHPQFDAKALKAATPVAKALAASPGAACGKVVFTAEDAKAWNEKGEKVVLVRLETSPEDIEGMKAAQGILTVRGGMTSHAAVVARGMGTCCVSGCSAINMDEENKKFVLAGKTYHEGDFISIDGSTGNIYDGIIPTVPASVDSGDFGRIMGLADKFRQMKVRTNADTPQNAIDAKRLGAEGIGLCRTEHMFFDPDRIAAIREMICADTVEGRKAALAKLEPMQQGDFEKLYETMEGEPVNIRFLDPPLHEFVPTEEADIELLANSTGKTVEDVKAIIASLHEFNPMMGHRGCRLAVTYPEIAEMQTTAVIKAALAVSAKHPDWNIVPEIMIPLVGEVKELAYVKKVVTETADRLIAEAGSSMTYKVGTMIEIPRAALTADEIAKEAEYFSFGTNDLTQMTFGFSRDDAGKFLGAYYDKKIYENDPFAKLDQIGVGKLVKMACELGKSTRPDIKLGICGEHGGDPTSVEFCHNVGLTYVSCSPFRVPIARLAAAQAAIKNPRK</sequence>
<keyword evidence="17" id="KW-1185">Reference proteome</keyword>
<dbReference type="RefSeq" id="WP_235323385.1">
    <property type="nucleotide sequence ID" value="NZ_JAFBIT010000002.1"/>
</dbReference>
<dbReference type="Gene3D" id="3.50.30.10">
    <property type="entry name" value="Phosphohistidine domain"/>
    <property type="match status" value="1"/>
</dbReference>
<evidence type="ECO:0000256" key="6">
    <source>
        <dbReference type="ARBA" id="ARBA00022723"/>
    </source>
</evidence>
<dbReference type="Pfam" id="PF00391">
    <property type="entry name" value="PEP-utilizers"/>
    <property type="match status" value="1"/>
</dbReference>
<dbReference type="InterPro" id="IPR013815">
    <property type="entry name" value="ATP_grasp_subdomain_1"/>
</dbReference>
<dbReference type="SUPFAM" id="SSF52009">
    <property type="entry name" value="Phosphohistidine domain"/>
    <property type="match status" value="1"/>
</dbReference>
<dbReference type="PROSITE" id="PS00370">
    <property type="entry name" value="PEP_ENZYMES_PHOS_SITE"/>
    <property type="match status" value="1"/>
</dbReference>
<dbReference type="InterPro" id="IPR040442">
    <property type="entry name" value="Pyrv_kinase-like_dom_sf"/>
</dbReference>
<evidence type="ECO:0000256" key="7">
    <source>
        <dbReference type="ARBA" id="ARBA00022741"/>
    </source>
</evidence>
<dbReference type="Pfam" id="PF01326">
    <property type="entry name" value="PPDK_N"/>
    <property type="match status" value="2"/>
</dbReference>
<dbReference type="PANTHER" id="PTHR22931:SF9">
    <property type="entry name" value="PYRUVATE, PHOSPHATE DIKINASE 1, CHLOROPLASTIC"/>
    <property type="match status" value="1"/>
</dbReference>
<evidence type="ECO:0000259" key="15">
    <source>
        <dbReference type="Pfam" id="PF02896"/>
    </source>
</evidence>
<evidence type="ECO:0000256" key="9">
    <source>
        <dbReference type="ARBA" id="ARBA00022840"/>
    </source>
</evidence>
<evidence type="ECO:0000256" key="3">
    <source>
        <dbReference type="ARBA" id="ARBA00011994"/>
    </source>
</evidence>
<evidence type="ECO:0000259" key="13">
    <source>
        <dbReference type="Pfam" id="PF00391"/>
    </source>
</evidence>
<dbReference type="SUPFAM" id="SSF56059">
    <property type="entry name" value="Glutathione synthetase ATP-binding domain-like"/>
    <property type="match status" value="1"/>
</dbReference>
<evidence type="ECO:0000259" key="14">
    <source>
        <dbReference type="Pfam" id="PF01326"/>
    </source>
</evidence>